<evidence type="ECO:0000313" key="10">
    <source>
        <dbReference type="EMBL" id="KAG2430196.1"/>
    </source>
</evidence>
<proteinExistence type="predicted"/>
<sequence>MGNQQSTLAGAVDGHRGAGGAGDRSGLDFLSELMLGSGSSPHHHQQPQPQQQHNHKGGAMAGPDPSIATTAATAAAPPSGPAGGPWSFLAPAAAAVFNGITYTSGGWGAAAASSSTPSCTSPPNAAASAAAAAAAAADKEAAALAAAALVAMPARSLAQPAFELPPPDRLAAQLKSYGVDPTADLSLTSLMWRAAAAAAAAASEEGGGSAGVGEEQGVAEAEAEEGGADWDLWSGLAADGAAAAGYGLTDVAPAGPVPVVAGLSLGPPLPTDEEASADAGWELGAPSSCGPQQQGQGQQQGPGQGAGQPPLVLGSLALVETGPGQGVGSAGSATRAEWDIPLRHCGAFTPDPAAAAAAAGGAAAAATGRAATEPCGCNVRVTSPAFSVPAGGGGTSGGGGGGGGTVLSHWRLCWSLFDHDSSRVSLYLLHTPAAAAAAPAAAPAEAAPAAAGTASEAHRHGAAATVSQPLGAGASRGAFAPTVPGAQQQQQQQSGTAAPGLGQGPGSGPEGDWWLTWRLEVAGLDDAGAPAVRVTVPGELSHLFRRGGRGWGVQALLSAAELDRLLGCAALRVTATLVHPPLPAELVLRTGAATTAATAAGAAAAAAPAGPGAGGLAGDARAERGAGGIMGGGADAEVAAAAQQQQHQRRQQQLSRLRAAHMATAAAAAAAAAAMPRPRHLRDTPKFDVMLASLSPRVLVVDGFLPPGLCDALCAVAAPRLIRSRVSTGAETPSRVSQSTFFTGDSARLAEVAAVEARVQALMERPELTAGGRPTLVKSEALQVVSYDVGGFYSEHYDNKAGGVITRAATIIIYLQDTPAGGSTHFPKSTGLPALRCLPPRRHCLAALPHMSQQLHAMRVARPGLRVYPAKGRAVVFWSRLPDGTEDLASLHSAEPVRAGSKWICTRWFKELAAAAP</sequence>
<dbReference type="InterPro" id="IPR006620">
    <property type="entry name" value="Pro_4_hyd_alph"/>
</dbReference>
<dbReference type="SMART" id="SM00702">
    <property type="entry name" value="P4Hc"/>
    <property type="match status" value="1"/>
</dbReference>
<dbReference type="Proteomes" id="UP000650467">
    <property type="component" value="Unassembled WGS sequence"/>
</dbReference>
<comment type="cofactor">
    <cofactor evidence="1">
        <name>L-ascorbate</name>
        <dbReference type="ChEBI" id="CHEBI:38290"/>
    </cofactor>
</comment>
<dbReference type="EMBL" id="JAEHOC010000028">
    <property type="protein sequence ID" value="KAG2430196.1"/>
    <property type="molecule type" value="Genomic_DNA"/>
</dbReference>
<evidence type="ECO:0000256" key="3">
    <source>
        <dbReference type="ARBA" id="ARBA00022723"/>
    </source>
</evidence>
<protein>
    <recommendedName>
        <fullName evidence="9">Fe2OG dioxygenase domain-containing protein</fullName>
    </recommendedName>
</protein>
<evidence type="ECO:0000259" key="9">
    <source>
        <dbReference type="PROSITE" id="PS51471"/>
    </source>
</evidence>
<feature type="region of interest" description="Disordered" evidence="8">
    <location>
        <begin position="1"/>
        <end position="81"/>
    </location>
</feature>
<reference evidence="10" key="1">
    <citation type="journal article" date="2020" name="bioRxiv">
        <title>Comparative genomics of Chlamydomonas.</title>
        <authorList>
            <person name="Craig R.J."/>
            <person name="Hasan A.R."/>
            <person name="Ness R.W."/>
            <person name="Keightley P.D."/>
        </authorList>
    </citation>
    <scope>NUCLEOTIDE SEQUENCE</scope>
    <source>
        <strain evidence="10">SAG 7.73</strain>
    </source>
</reference>
<dbReference type="Gene3D" id="2.60.120.620">
    <property type="entry name" value="q2cbj1_9rhob like domain"/>
    <property type="match status" value="1"/>
</dbReference>
<dbReference type="AlphaFoldDB" id="A0A835VZ01"/>
<dbReference type="OrthoDB" id="420380at2759"/>
<comment type="subcellular location">
    <subcellularLocation>
        <location evidence="2">Endoplasmic reticulum membrane</location>
        <topology evidence="2">Single-pass type II membrane protein</topology>
    </subcellularLocation>
</comment>
<feature type="domain" description="Fe2OG dioxygenase" evidence="9">
    <location>
        <begin position="778"/>
        <end position="911"/>
    </location>
</feature>
<feature type="region of interest" description="Disordered" evidence="8">
    <location>
        <begin position="205"/>
        <end position="225"/>
    </location>
</feature>
<dbReference type="GO" id="GO:0004656">
    <property type="term" value="F:procollagen-proline 4-dioxygenase activity"/>
    <property type="evidence" value="ECO:0007669"/>
    <property type="project" value="UniProtKB-EC"/>
</dbReference>
<dbReference type="GO" id="GO:0031418">
    <property type="term" value="F:L-ascorbic acid binding"/>
    <property type="evidence" value="ECO:0007669"/>
    <property type="project" value="InterPro"/>
</dbReference>
<dbReference type="PROSITE" id="PS51471">
    <property type="entry name" value="FE2OG_OXY"/>
    <property type="match status" value="1"/>
</dbReference>
<keyword evidence="4" id="KW-0223">Dioxygenase</keyword>
<dbReference type="InterPro" id="IPR045054">
    <property type="entry name" value="P4HA-like"/>
</dbReference>
<dbReference type="PANTHER" id="PTHR10869:SF238">
    <property type="entry name" value="PROLYL 4-HYDROXYLASE 6-RELATED"/>
    <property type="match status" value="1"/>
</dbReference>
<dbReference type="GO" id="GO:0005789">
    <property type="term" value="C:endoplasmic reticulum membrane"/>
    <property type="evidence" value="ECO:0007669"/>
    <property type="project" value="UniProtKB-SubCell"/>
</dbReference>
<evidence type="ECO:0000256" key="8">
    <source>
        <dbReference type="SAM" id="MobiDB-lite"/>
    </source>
</evidence>
<keyword evidence="6" id="KW-0408">Iron</keyword>
<dbReference type="PANTHER" id="PTHR10869">
    <property type="entry name" value="PROLYL 4-HYDROXYLASE ALPHA SUBUNIT"/>
    <property type="match status" value="1"/>
</dbReference>
<dbReference type="InterPro" id="IPR005123">
    <property type="entry name" value="Oxoglu/Fe-dep_dioxygenase_dom"/>
</dbReference>
<feature type="compositionally biased region" description="Low complexity" evidence="8">
    <location>
        <begin position="68"/>
        <end position="77"/>
    </location>
</feature>
<evidence type="ECO:0000256" key="7">
    <source>
        <dbReference type="ARBA" id="ARBA00049169"/>
    </source>
</evidence>
<dbReference type="GO" id="GO:0005506">
    <property type="term" value="F:iron ion binding"/>
    <property type="evidence" value="ECO:0007669"/>
    <property type="project" value="InterPro"/>
</dbReference>
<evidence type="ECO:0000256" key="1">
    <source>
        <dbReference type="ARBA" id="ARBA00001961"/>
    </source>
</evidence>
<comment type="caution">
    <text evidence="10">The sequence shown here is derived from an EMBL/GenBank/DDBJ whole genome shotgun (WGS) entry which is preliminary data.</text>
</comment>
<organism evidence="10 11">
    <name type="scientific">Chlamydomonas incerta</name>
    <dbReference type="NCBI Taxonomy" id="51695"/>
    <lineage>
        <taxon>Eukaryota</taxon>
        <taxon>Viridiplantae</taxon>
        <taxon>Chlorophyta</taxon>
        <taxon>core chlorophytes</taxon>
        <taxon>Chlorophyceae</taxon>
        <taxon>CS clade</taxon>
        <taxon>Chlamydomonadales</taxon>
        <taxon>Chlamydomonadaceae</taxon>
        <taxon>Chlamydomonas</taxon>
    </lineage>
</organism>
<evidence type="ECO:0000256" key="2">
    <source>
        <dbReference type="ARBA" id="ARBA00004648"/>
    </source>
</evidence>
<dbReference type="InterPro" id="IPR044862">
    <property type="entry name" value="Pro_4_hyd_alph_FE2OG_OXY"/>
</dbReference>
<dbReference type="Pfam" id="PF13640">
    <property type="entry name" value="2OG-FeII_Oxy_3"/>
    <property type="match status" value="1"/>
</dbReference>
<evidence type="ECO:0000313" key="11">
    <source>
        <dbReference type="Proteomes" id="UP000650467"/>
    </source>
</evidence>
<evidence type="ECO:0000256" key="4">
    <source>
        <dbReference type="ARBA" id="ARBA00022964"/>
    </source>
</evidence>
<gene>
    <name evidence="10" type="ORF">HXX76_010295</name>
</gene>
<keyword evidence="3" id="KW-0479">Metal-binding</keyword>
<feature type="region of interest" description="Disordered" evidence="8">
    <location>
        <begin position="473"/>
        <end position="509"/>
    </location>
</feature>
<feature type="region of interest" description="Disordered" evidence="8">
    <location>
        <begin position="281"/>
        <end position="311"/>
    </location>
</feature>
<accession>A0A835VZ01</accession>
<keyword evidence="5" id="KW-0560">Oxidoreductase</keyword>
<evidence type="ECO:0000256" key="6">
    <source>
        <dbReference type="ARBA" id="ARBA00023004"/>
    </source>
</evidence>
<evidence type="ECO:0000256" key="5">
    <source>
        <dbReference type="ARBA" id="ARBA00023002"/>
    </source>
</evidence>
<name>A0A835VZ01_CHLIN</name>
<comment type="catalytic activity">
    <reaction evidence="7">
        <text>L-prolyl-[collagen] + 2-oxoglutarate + O2 = trans-4-hydroxy-L-prolyl-[collagen] + succinate + CO2</text>
        <dbReference type="Rhea" id="RHEA:18945"/>
        <dbReference type="Rhea" id="RHEA-COMP:11676"/>
        <dbReference type="Rhea" id="RHEA-COMP:11680"/>
        <dbReference type="ChEBI" id="CHEBI:15379"/>
        <dbReference type="ChEBI" id="CHEBI:16526"/>
        <dbReference type="ChEBI" id="CHEBI:16810"/>
        <dbReference type="ChEBI" id="CHEBI:30031"/>
        <dbReference type="ChEBI" id="CHEBI:50342"/>
        <dbReference type="ChEBI" id="CHEBI:61965"/>
        <dbReference type="EC" id="1.14.11.2"/>
    </reaction>
</comment>
<keyword evidence="11" id="KW-1185">Reference proteome</keyword>